<sequence>MDAKSPYWLPREIHTAVCGMLPASDCSAYRCSYRLGRDLICVAFLMRRINRWLASSGLTDIFAIKRQPSRLTRLEGVLALVGVGRCEMSHVSYLLGLLCVLEESGDWEGWIWRLRVMQQLGALTEAFPITITPADLRKLPSKAIFRRQPESLRQYMLFGHKVRGPAGCLLLLTPLDEEGRGMLGQKRLVIHARDRFRFRASYDVTEPACDVSTQHIDGIVEMYSSFRDAVIDQSLPTDLTSPDHLVTREDACRISKLAFGPPPVDSRRFVVPRVQSSGTLWHVFLCDEEACSTAPLQTYACLYWDNGAAARQFWTAEVRPQRPRATLPQSKARCGLLASWALYSCTWIKSLCKRTP</sequence>
<gene>
    <name evidence="1" type="ORF">Vbra_13560</name>
</gene>
<reference evidence="1 2" key="1">
    <citation type="submission" date="2014-11" db="EMBL/GenBank/DDBJ databases">
        <authorList>
            <person name="Zhu J."/>
            <person name="Qi W."/>
            <person name="Song R."/>
        </authorList>
    </citation>
    <scope>NUCLEOTIDE SEQUENCE [LARGE SCALE GENOMIC DNA]</scope>
</reference>
<dbReference type="InParanoid" id="A0A0G4EVF4"/>
<evidence type="ECO:0000313" key="1">
    <source>
        <dbReference type="EMBL" id="CEM02251.1"/>
    </source>
</evidence>
<name>A0A0G4EVF4_VITBC</name>
<dbReference type="EMBL" id="CDMY01000321">
    <property type="protein sequence ID" value="CEM02251.1"/>
    <property type="molecule type" value="Genomic_DNA"/>
</dbReference>
<dbReference type="AlphaFoldDB" id="A0A0G4EVF4"/>
<organism evidence="1 2">
    <name type="scientific">Vitrella brassicaformis (strain CCMP3155)</name>
    <dbReference type="NCBI Taxonomy" id="1169540"/>
    <lineage>
        <taxon>Eukaryota</taxon>
        <taxon>Sar</taxon>
        <taxon>Alveolata</taxon>
        <taxon>Colpodellida</taxon>
        <taxon>Vitrellaceae</taxon>
        <taxon>Vitrella</taxon>
    </lineage>
</organism>
<dbReference type="VEuPathDB" id="CryptoDB:Vbra_13560"/>
<dbReference type="Proteomes" id="UP000041254">
    <property type="component" value="Unassembled WGS sequence"/>
</dbReference>
<accession>A0A0G4EVF4</accession>
<proteinExistence type="predicted"/>
<protein>
    <submittedName>
        <fullName evidence="1">Uncharacterized protein</fullName>
    </submittedName>
</protein>
<keyword evidence="2" id="KW-1185">Reference proteome</keyword>
<dbReference type="PhylomeDB" id="A0A0G4EVF4"/>
<evidence type="ECO:0000313" key="2">
    <source>
        <dbReference type="Proteomes" id="UP000041254"/>
    </source>
</evidence>